<organism evidence="2 3">
    <name type="scientific">Coemansia erecta</name>
    <dbReference type="NCBI Taxonomy" id="147472"/>
    <lineage>
        <taxon>Eukaryota</taxon>
        <taxon>Fungi</taxon>
        <taxon>Fungi incertae sedis</taxon>
        <taxon>Zoopagomycota</taxon>
        <taxon>Kickxellomycotina</taxon>
        <taxon>Kickxellomycetes</taxon>
        <taxon>Kickxellales</taxon>
        <taxon>Kickxellaceae</taxon>
        <taxon>Coemansia</taxon>
    </lineage>
</organism>
<dbReference type="OrthoDB" id="5541851at2759"/>
<name>A0A9W7Y3U0_9FUNG</name>
<proteinExistence type="predicted"/>
<dbReference type="EMBL" id="JANBOJ010000030">
    <property type="protein sequence ID" value="KAJ1724476.1"/>
    <property type="molecule type" value="Genomic_DNA"/>
</dbReference>
<feature type="signal peptide" evidence="1">
    <location>
        <begin position="1"/>
        <end position="22"/>
    </location>
</feature>
<evidence type="ECO:0000313" key="2">
    <source>
        <dbReference type="EMBL" id="KAJ1724476.1"/>
    </source>
</evidence>
<feature type="chain" id="PRO_5040881159" evidence="1">
    <location>
        <begin position="23"/>
        <end position="120"/>
    </location>
</feature>
<dbReference type="Proteomes" id="UP001149813">
    <property type="component" value="Unassembled WGS sequence"/>
</dbReference>
<comment type="caution">
    <text evidence="2">The sequence shown here is derived from an EMBL/GenBank/DDBJ whole genome shotgun (WGS) entry which is preliminary data.</text>
</comment>
<evidence type="ECO:0000313" key="3">
    <source>
        <dbReference type="Proteomes" id="UP001149813"/>
    </source>
</evidence>
<sequence>MKLHLIALCICFALALFHSGSCLSEDQRYMVTQLGHQIDISKMRSKEETKLLRNLSVALNDRTALEAMLTDPDSAAYKVGLISLAQAVKLYAWIGRDDQPLMQSLQAVANRLKLLLTTTP</sequence>
<protein>
    <submittedName>
        <fullName evidence="2">Uncharacterized protein</fullName>
    </submittedName>
</protein>
<dbReference type="AlphaFoldDB" id="A0A9W7Y3U0"/>
<gene>
    <name evidence="2" type="ORF">LPJ53_001246</name>
</gene>
<reference evidence="2" key="1">
    <citation type="submission" date="2022-07" db="EMBL/GenBank/DDBJ databases">
        <title>Phylogenomic reconstructions and comparative analyses of Kickxellomycotina fungi.</title>
        <authorList>
            <person name="Reynolds N.K."/>
            <person name="Stajich J.E."/>
            <person name="Barry K."/>
            <person name="Grigoriev I.V."/>
            <person name="Crous P."/>
            <person name="Smith M.E."/>
        </authorList>
    </citation>
    <scope>NUCLEOTIDE SEQUENCE</scope>
    <source>
        <strain evidence="2">NBRC 32514</strain>
    </source>
</reference>
<evidence type="ECO:0000256" key="1">
    <source>
        <dbReference type="SAM" id="SignalP"/>
    </source>
</evidence>
<keyword evidence="1" id="KW-0732">Signal</keyword>
<keyword evidence="3" id="KW-1185">Reference proteome</keyword>
<accession>A0A9W7Y3U0</accession>